<gene>
    <name evidence="1" type="ORF">JZ751_022571</name>
</gene>
<proteinExistence type="predicted"/>
<dbReference type="Proteomes" id="UP000824540">
    <property type="component" value="Unassembled WGS sequence"/>
</dbReference>
<evidence type="ECO:0000313" key="1">
    <source>
        <dbReference type="EMBL" id="KAG9351324.1"/>
    </source>
</evidence>
<comment type="caution">
    <text evidence="1">The sequence shown here is derived from an EMBL/GenBank/DDBJ whole genome shotgun (WGS) entry which is preliminary data.</text>
</comment>
<reference evidence="1" key="1">
    <citation type="thesis" date="2021" institute="BYU ScholarsArchive" country="Provo, UT, USA">
        <title>Applications of and Algorithms for Genome Assembly and Genomic Analyses with an Emphasis on Marine Teleosts.</title>
        <authorList>
            <person name="Pickett B.D."/>
        </authorList>
    </citation>
    <scope>NUCLEOTIDE SEQUENCE</scope>
    <source>
        <strain evidence="1">HI-2016</strain>
    </source>
</reference>
<dbReference type="EMBL" id="JAFBMS010000006">
    <property type="protein sequence ID" value="KAG9351324.1"/>
    <property type="molecule type" value="Genomic_DNA"/>
</dbReference>
<keyword evidence="2" id="KW-1185">Reference proteome</keyword>
<name>A0A8T2PFN6_9TELE</name>
<protein>
    <submittedName>
        <fullName evidence="1">Uncharacterized protein</fullName>
    </submittedName>
</protein>
<evidence type="ECO:0000313" key="2">
    <source>
        <dbReference type="Proteomes" id="UP000824540"/>
    </source>
</evidence>
<organism evidence="1 2">
    <name type="scientific">Albula glossodonta</name>
    <name type="common">roundjaw bonefish</name>
    <dbReference type="NCBI Taxonomy" id="121402"/>
    <lineage>
        <taxon>Eukaryota</taxon>
        <taxon>Metazoa</taxon>
        <taxon>Chordata</taxon>
        <taxon>Craniata</taxon>
        <taxon>Vertebrata</taxon>
        <taxon>Euteleostomi</taxon>
        <taxon>Actinopterygii</taxon>
        <taxon>Neopterygii</taxon>
        <taxon>Teleostei</taxon>
        <taxon>Albuliformes</taxon>
        <taxon>Albulidae</taxon>
        <taxon>Albula</taxon>
    </lineage>
</organism>
<sequence length="120" mass="12878">MRRMVRGREGIRNITMDSSQMGMPMSDPNAWATAMNNLGMAPMGMSGQLAALCCLAVTNMLDGSLHSVINHTGTQLFPPGSQTKLSANLITTFTGLHQHFRSEDGLPPAFCAETPSSSKH</sequence>
<dbReference type="AlphaFoldDB" id="A0A8T2PFN6"/>
<accession>A0A8T2PFN6</accession>
<dbReference type="OrthoDB" id="9907642at2759"/>